<accession>A0A9P9Z1U4</accession>
<feature type="non-terminal residue" evidence="1">
    <location>
        <position position="83"/>
    </location>
</feature>
<organism evidence="1 2">
    <name type="scientific">Drosophila gunungcola</name>
    <name type="common">fruit fly</name>
    <dbReference type="NCBI Taxonomy" id="103775"/>
    <lineage>
        <taxon>Eukaryota</taxon>
        <taxon>Metazoa</taxon>
        <taxon>Ecdysozoa</taxon>
        <taxon>Arthropoda</taxon>
        <taxon>Hexapoda</taxon>
        <taxon>Insecta</taxon>
        <taxon>Pterygota</taxon>
        <taxon>Neoptera</taxon>
        <taxon>Endopterygota</taxon>
        <taxon>Diptera</taxon>
        <taxon>Brachycera</taxon>
        <taxon>Muscomorpha</taxon>
        <taxon>Ephydroidea</taxon>
        <taxon>Drosophilidae</taxon>
        <taxon>Drosophila</taxon>
        <taxon>Sophophora</taxon>
    </lineage>
</organism>
<reference evidence="1" key="1">
    <citation type="journal article" date="2023" name="Genome Biol. Evol.">
        <title>Long-read-based Genome Assembly of Drosophila gunungcola Reveals Fewer Chemosensory Genes in Flower-breeding Species.</title>
        <authorList>
            <person name="Negi A."/>
            <person name="Liao B.Y."/>
            <person name="Yeh S.D."/>
        </authorList>
    </citation>
    <scope>NUCLEOTIDE SEQUENCE</scope>
    <source>
        <strain evidence="1">Sukarami</strain>
    </source>
</reference>
<dbReference type="Proteomes" id="UP001059596">
    <property type="component" value="Chromosome 3R"/>
</dbReference>
<dbReference type="AlphaFoldDB" id="A0A9P9Z1U4"/>
<comment type="caution">
    <text evidence="1">The sequence shown here is derived from an EMBL/GenBank/DDBJ whole genome shotgun (WGS) entry which is preliminary data.</text>
</comment>
<dbReference type="EMBL" id="JAMKOV010000001">
    <property type="protein sequence ID" value="KAI8046748.1"/>
    <property type="molecule type" value="Genomic_DNA"/>
</dbReference>
<keyword evidence="2" id="KW-1185">Reference proteome</keyword>
<name>A0A9P9Z1U4_9MUSC</name>
<proteinExistence type="predicted"/>
<evidence type="ECO:0000313" key="2">
    <source>
        <dbReference type="Proteomes" id="UP001059596"/>
    </source>
</evidence>
<gene>
    <name evidence="1" type="ORF">M5D96_002961</name>
</gene>
<sequence length="83" mass="9314">QEPRRPLLRGRLLVSRLRLYKLHIEFSNFLHCENIVRCRGPQHMLRSGAVSGSGTEFGLLPVAVQTLKHLIYCVGCTSSSIPV</sequence>
<evidence type="ECO:0000313" key="1">
    <source>
        <dbReference type="EMBL" id="KAI8046748.1"/>
    </source>
</evidence>
<protein>
    <submittedName>
        <fullName evidence="1">Uncharacterized protein</fullName>
    </submittedName>
</protein>